<dbReference type="SUPFAM" id="SSF56672">
    <property type="entry name" value="DNA/RNA polymerases"/>
    <property type="match status" value="1"/>
</dbReference>
<dbReference type="Gene3D" id="3.30.70.270">
    <property type="match status" value="1"/>
</dbReference>
<feature type="region of interest" description="Disordered" evidence="1">
    <location>
        <begin position="1"/>
        <end position="29"/>
    </location>
</feature>
<dbReference type="OrthoDB" id="1712951at2759"/>
<dbReference type="EMBL" id="SSTD01011480">
    <property type="protein sequence ID" value="TYK09663.1"/>
    <property type="molecule type" value="Genomic_DNA"/>
</dbReference>
<proteinExistence type="predicted"/>
<dbReference type="Proteomes" id="UP000321947">
    <property type="component" value="Unassembled WGS sequence"/>
</dbReference>
<evidence type="ECO:0000313" key="5">
    <source>
        <dbReference type="Proteomes" id="UP000321947"/>
    </source>
</evidence>
<dbReference type="Proteomes" id="UP000321393">
    <property type="component" value="Unassembled WGS sequence"/>
</dbReference>
<dbReference type="InterPro" id="IPR043502">
    <property type="entry name" value="DNA/RNA_pol_sf"/>
</dbReference>
<evidence type="ECO:0000313" key="2">
    <source>
        <dbReference type="EMBL" id="KAA0025792.1"/>
    </source>
</evidence>
<protein>
    <submittedName>
        <fullName evidence="3">Uncharacterized protein</fullName>
    </submittedName>
</protein>
<reference evidence="4 5" key="1">
    <citation type="submission" date="2019-08" db="EMBL/GenBank/DDBJ databases">
        <title>Draft genome sequences of two oriental melons (Cucumis melo L. var makuwa).</title>
        <authorList>
            <person name="Kwon S.-Y."/>
        </authorList>
    </citation>
    <scope>NUCLEOTIDE SEQUENCE [LARGE SCALE GENOMIC DNA]</scope>
    <source>
        <strain evidence="5">cv. Chang Bougi</strain>
        <strain evidence="4">cv. SW 3</strain>
        <tissue evidence="3">Leaf</tissue>
    </source>
</reference>
<gene>
    <name evidence="3" type="ORF">E5676_scaffold447G00650</name>
    <name evidence="2" type="ORF">E6C27_scaffold34G00410</name>
</gene>
<name>A0A5D3CCT6_CUCMM</name>
<evidence type="ECO:0000313" key="3">
    <source>
        <dbReference type="EMBL" id="TYK09663.1"/>
    </source>
</evidence>
<dbReference type="AlphaFoldDB" id="A0A5D3CCT6"/>
<evidence type="ECO:0000256" key="1">
    <source>
        <dbReference type="SAM" id="MobiDB-lite"/>
    </source>
</evidence>
<dbReference type="InterPro" id="IPR043128">
    <property type="entry name" value="Rev_trsase/Diguanyl_cyclase"/>
</dbReference>
<dbReference type="EMBL" id="SSTE01023063">
    <property type="protein sequence ID" value="KAA0025792.1"/>
    <property type="molecule type" value="Genomic_DNA"/>
</dbReference>
<organism evidence="3 5">
    <name type="scientific">Cucumis melo var. makuwa</name>
    <name type="common">Oriental melon</name>
    <dbReference type="NCBI Taxonomy" id="1194695"/>
    <lineage>
        <taxon>Eukaryota</taxon>
        <taxon>Viridiplantae</taxon>
        <taxon>Streptophyta</taxon>
        <taxon>Embryophyta</taxon>
        <taxon>Tracheophyta</taxon>
        <taxon>Spermatophyta</taxon>
        <taxon>Magnoliopsida</taxon>
        <taxon>eudicotyledons</taxon>
        <taxon>Gunneridae</taxon>
        <taxon>Pentapetalae</taxon>
        <taxon>rosids</taxon>
        <taxon>fabids</taxon>
        <taxon>Cucurbitales</taxon>
        <taxon>Cucurbitaceae</taxon>
        <taxon>Benincaseae</taxon>
        <taxon>Cucumis</taxon>
    </lineage>
</organism>
<sequence>MSIARGQKKPPISVSTEPGFSDRGRGNSQCSFINNEKKDVCLNKYREFIKRWGQSAIDELKEVNLDTIKEPRPNFISAQLSDDDENEYVSNQTRASANQASPMTILTRTHFSNRGRGHEALSFMDGSSRYNQIQMALDDVRRKQHSKLQKSKKKFDHLEDLKLILDCLKKYQLRMNPLKCAFNITSGKLLRFIVRHCGVEVDHSKIEAIQKMPSSKNLNELR</sequence>
<evidence type="ECO:0000313" key="4">
    <source>
        <dbReference type="Proteomes" id="UP000321393"/>
    </source>
</evidence>
<accession>A0A5D3CCT6</accession>
<comment type="caution">
    <text evidence="3">The sequence shown here is derived from an EMBL/GenBank/DDBJ whole genome shotgun (WGS) entry which is preliminary data.</text>
</comment>